<protein>
    <submittedName>
        <fullName evidence="1">DUF2141 domain-containing protein</fullName>
    </submittedName>
</protein>
<sequence length="149" mass="15757">MIKQACATAIRFGWGAAGLVLLTGATPTTELEVTLNQLRSSKGMIRLCVTANPKSFPGCAKDAHAITRSVPAGEHVIRVQGLVPGTYALSVIHDENGNGKLDTFAGIPREGFGFSNNPGLGFGPPRFAAAQFALSGDADRQQVKIRYLF</sequence>
<gene>
    <name evidence="1" type="ORF">WH159_01860</name>
</gene>
<dbReference type="Pfam" id="PF09912">
    <property type="entry name" value="DUF2141"/>
    <property type="match status" value="1"/>
</dbReference>
<reference evidence="1 2" key="1">
    <citation type="submission" date="2023-12" db="EMBL/GenBank/DDBJ databases">
        <title>Gut-associated functions are favored during microbiome assembly across C. elegans life.</title>
        <authorList>
            <person name="Zimmermann J."/>
        </authorList>
    </citation>
    <scope>NUCLEOTIDE SEQUENCE [LARGE SCALE GENOMIC DNA]</scope>
    <source>
        <strain evidence="1 2">JUb134</strain>
    </source>
</reference>
<dbReference type="Proteomes" id="UP001380365">
    <property type="component" value="Unassembled WGS sequence"/>
</dbReference>
<comment type="caution">
    <text evidence="1">The sequence shown here is derived from an EMBL/GenBank/DDBJ whole genome shotgun (WGS) entry which is preliminary data.</text>
</comment>
<name>A0ABU8Q0M4_9SPHN</name>
<organism evidence="1 2">
    <name type="scientific">Sphingomonas molluscorum</name>
    <dbReference type="NCBI Taxonomy" id="418184"/>
    <lineage>
        <taxon>Bacteria</taxon>
        <taxon>Pseudomonadati</taxon>
        <taxon>Pseudomonadota</taxon>
        <taxon>Alphaproteobacteria</taxon>
        <taxon>Sphingomonadales</taxon>
        <taxon>Sphingomonadaceae</taxon>
        <taxon>Sphingomonas</taxon>
    </lineage>
</organism>
<evidence type="ECO:0000313" key="2">
    <source>
        <dbReference type="Proteomes" id="UP001380365"/>
    </source>
</evidence>
<dbReference type="RefSeq" id="WP_132882867.1">
    <property type="nucleotide sequence ID" value="NZ_JBBGZA010000001.1"/>
</dbReference>
<proteinExistence type="predicted"/>
<evidence type="ECO:0000313" key="1">
    <source>
        <dbReference type="EMBL" id="MEJ5093292.1"/>
    </source>
</evidence>
<keyword evidence="2" id="KW-1185">Reference proteome</keyword>
<dbReference type="EMBL" id="JBBGZA010000001">
    <property type="protein sequence ID" value="MEJ5093292.1"/>
    <property type="molecule type" value="Genomic_DNA"/>
</dbReference>
<dbReference type="InterPro" id="IPR018673">
    <property type="entry name" value="DUF2141"/>
</dbReference>
<accession>A0ABU8Q0M4</accession>